<evidence type="ECO:0000256" key="5">
    <source>
        <dbReference type="ARBA" id="ARBA00023251"/>
    </source>
</evidence>
<comment type="subcellular location">
    <subcellularLocation>
        <location evidence="6">Cell membrane</location>
        <topology evidence="6">Multi-pass membrane protein</topology>
    </subcellularLocation>
    <subcellularLocation>
        <location evidence="1">Membrane</location>
        <topology evidence="1">Multi-pass membrane protein</topology>
    </subcellularLocation>
</comment>
<protein>
    <recommendedName>
        <fullName evidence="6">Transport permease protein</fullName>
    </recommendedName>
</protein>
<name>A0ABV1V6H6_9ACTN</name>
<keyword evidence="2 6" id="KW-0812">Transmembrane</keyword>
<evidence type="ECO:0000256" key="1">
    <source>
        <dbReference type="ARBA" id="ARBA00004141"/>
    </source>
</evidence>
<evidence type="ECO:0000313" key="8">
    <source>
        <dbReference type="EMBL" id="MER6618621.1"/>
    </source>
</evidence>
<dbReference type="Pfam" id="PF01061">
    <property type="entry name" value="ABC2_membrane"/>
    <property type="match status" value="1"/>
</dbReference>
<feature type="transmembrane region" description="Helical" evidence="6">
    <location>
        <begin position="103"/>
        <end position="128"/>
    </location>
</feature>
<dbReference type="PANTHER" id="PTHR43229:SF2">
    <property type="entry name" value="NODULATION PROTEIN J"/>
    <property type="match status" value="1"/>
</dbReference>
<dbReference type="PIRSF" id="PIRSF006648">
    <property type="entry name" value="DrrB"/>
    <property type="match status" value="1"/>
</dbReference>
<proteinExistence type="inferred from homology"/>
<evidence type="ECO:0000256" key="4">
    <source>
        <dbReference type="ARBA" id="ARBA00023136"/>
    </source>
</evidence>
<dbReference type="RefSeq" id="WP_100109547.1">
    <property type="nucleotide sequence ID" value="NZ_JBEPBX010000073.1"/>
</dbReference>
<keyword evidence="6" id="KW-1003">Cell membrane</keyword>
<dbReference type="InterPro" id="IPR051784">
    <property type="entry name" value="Nod_factor_ABC_transporter"/>
</dbReference>
<accession>A0ABV1V6H6</accession>
<evidence type="ECO:0000259" key="7">
    <source>
        <dbReference type="PROSITE" id="PS51012"/>
    </source>
</evidence>
<organism evidence="8 9">
    <name type="scientific">Streptomyces xantholiticus</name>
    <dbReference type="NCBI Taxonomy" id="68285"/>
    <lineage>
        <taxon>Bacteria</taxon>
        <taxon>Bacillati</taxon>
        <taxon>Actinomycetota</taxon>
        <taxon>Actinomycetes</taxon>
        <taxon>Kitasatosporales</taxon>
        <taxon>Streptomycetaceae</taxon>
        <taxon>Streptomyces</taxon>
    </lineage>
</organism>
<dbReference type="Proteomes" id="UP001445472">
    <property type="component" value="Unassembled WGS sequence"/>
</dbReference>
<evidence type="ECO:0000256" key="6">
    <source>
        <dbReference type="RuleBase" id="RU361157"/>
    </source>
</evidence>
<feature type="transmembrane region" description="Helical" evidence="6">
    <location>
        <begin position="140"/>
        <end position="162"/>
    </location>
</feature>
<comment type="caution">
    <text evidence="8">The sequence shown here is derived from an EMBL/GenBank/DDBJ whole genome shotgun (WGS) entry which is preliminary data.</text>
</comment>
<dbReference type="PROSITE" id="PS51012">
    <property type="entry name" value="ABC_TM2"/>
    <property type="match status" value="1"/>
</dbReference>
<dbReference type="EMBL" id="JBEPBX010000073">
    <property type="protein sequence ID" value="MER6618621.1"/>
    <property type="molecule type" value="Genomic_DNA"/>
</dbReference>
<keyword evidence="9" id="KW-1185">Reference proteome</keyword>
<keyword evidence="6" id="KW-0813">Transport</keyword>
<gene>
    <name evidence="8" type="ORF">ABT276_36105</name>
</gene>
<reference evidence="8 9" key="1">
    <citation type="submission" date="2024-06" db="EMBL/GenBank/DDBJ databases">
        <title>The Natural Products Discovery Center: Release of the First 8490 Sequenced Strains for Exploring Actinobacteria Biosynthetic Diversity.</title>
        <authorList>
            <person name="Kalkreuter E."/>
            <person name="Kautsar S.A."/>
            <person name="Yang D."/>
            <person name="Bader C.D."/>
            <person name="Teijaro C.N."/>
            <person name="Fluegel L."/>
            <person name="Davis C.M."/>
            <person name="Simpson J.R."/>
            <person name="Lauterbach L."/>
            <person name="Steele A.D."/>
            <person name="Gui C."/>
            <person name="Meng S."/>
            <person name="Li G."/>
            <person name="Viehrig K."/>
            <person name="Ye F."/>
            <person name="Su P."/>
            <person name="Kiefer A.F."/>
            <person name="Nichols A."/>
            <person name="Cepeda A.J."/>
            <person name="Yan W."/>
            <person name="Fan B."/>
            <person name="Jiang Y."/>
            <person name="Adhikari A."/>
            <person name="Zheng C.-J."/>
            <person name="Schuster L."/>
            <person name="Cowan T.M."/>
            <person name="Smanski M.J."/>
            <person name="Chevrette M.G."/>
            <person name="De Carvalho L.P.S."/>
            <person name="Shen B."/>
        </authorList>
    </citation>
    <scope>NUCLEOTIDE SEQUENCE [LARGE SCALE GENOMIC DNA]</scope>
    <source>
        <strain evidence="8 9">NPDC000837</strain>
    </source>
</reference>
<dbReference type="InterPro" id="IPR000412">
    <property type="entry name" value="ABC_2_transport"/>
</dbReference>
<evidence type="ECO:0000313" key="9">
    <source>
        <dbReference type="Proteomes" id="UP001445472"/>
    </source>
</evidence>
<dbReference type="InterPro" id="IPR013525">
    <property type="entry name" value="ABC2_TM"/>
</dbReference>
<feature type="transmembrane region" description="Helical" evidence="6">
    <location>
        <begin position="26"/>
        <end position="47"/>
    </location>
</feature>
<comment type="similarity">
    <text evidence="6">Belongs to the ABC-2 integral membrane protein family.</text>
</comment>
<evidence type="ECO:0000256" key="2">
    <source>
        <dbReference type="ARBA" id="ARBA00022692"/>
    </source>
</evidence>
<dbReference type="InterPro" id="IPR047817">
    <property type="entry name" value="ABC2_TM_bact-type"/>
</dbReference>
<feature type="transmembrane region" description="Helical" evidence="6">
    <location>
        <begin position="59"/>
        <end position="82"/>
    </location>
</feature>
<keyword evidence="3 6" id="KW-1133">Transmembrane helix</keyword>
<feature type="domain" description="ABC transmembrane type-2" evidence="7">
    <location>
        <begin position="24"/>
        <end position="260"/>
    </location>
</feature>
<sequence>MTEALSDSFALVGRQMRHIRRMPEQLLGITVMPVAFVIVFGYLFGSAMQVPGQGGYKEYIMAGIFAQVMLANITTTAVGVVNDLNNGLVDRFRALPISRSSVLIGRTVADAVLVTWTCAVMALVGFLIGWRAHNGILQTLAGFGLLLLMGFAMSWLGALIGLTLRNVETVSALSGVIMMPLAFLSNAFVPLDGLPGWLRAIAEWNPVSSVVSASRELFGNEQGATGGAFPAQHPIPTALAVLVVLLLVVVPLAGRAYQKAAAQR</sequence>
<dbReference type="PANTHER" id="PTHR43229">
    <property type="entry name" value="NODULATION PROTEIN J"/>
    <property type="match status" value="1"/>
</dbReference>
<evidence type="ECO:0000256" key="3">
    <source>
        <dbReference type="ARBA" id="ARBA00022989"/>
    </source>
</evidence>
<dbReference type="PRINTS" id="PR00164">
    <property type="entry name" value="ABC2TRNSPORT"/>
</dbReference>
<feature type="transmembrane region" description="Helical" evidence="6">
    <location>
        <begin position="235"/>
        <end position="254"/>
    </location>
</feature>
<keyword evidence="5" id="KW-0046">Antibiotic resistance</keyword>
<feature type="transmembrane region" description="Helical" evidence="6">
    <location>
        <begin position="169"/>
        <end position="189"/>
    </location>
</feature>
<keyword evidence="4 6" id="KW-0472">Membrane</keyword>